<comment type="caution">
    <text evidence="1">The sequence shown here is derived from an EMBL/GenBank/DDBJ whole genome shotgun (WGS) entry which is preliminary data.</text>
</comment>
<accession>A0ABS7XJV4</accession>
<dbReference type="Pfam" id="PF09697">
    <property type="entry name" value="Porph_ging"/>
    <property type="match status" value="1"/>
</dbReference>
<dbReference type="InterPro" id="IPR005901">
    <property type="entry name" value="GLPGLI"/>
</dbReference>
<name>A0ABS7XJV4_9FLAO</name>
<protein>
    <submittedName>
        <fullName evidence="1">GLPGLI family protein</fullName>
    </submittedName>
</protein>
<evidence type="ECO:0000313" key="1">
    <source>
        <dbReference type="EMBL" id="MBZ9779248.1"/>
    </source>
</evidence>
<dbReference type="Proteomes" id="UP001199314">
    <property type="component" value="Unassembled WGS sequence"/>
</dbReference>
<keyword evidence="2" id="KW-1185">Reference proteome</keyword>
<proteinExistence type="predicted"/>
<reference evidence="2" key="1">
    <citation type="submission" date="2023-07" db="EMBL/GenBank/DDBJ databases">
        <title>Novel species isolated from saline lakes on Tibetan Plateau.</title>
        <authorList>
            <person name="Lu H."/>
        </authorList>
    </citation>
    <scope>NUCLEOTIDE SEQUENCE [LARGE SCALE GENOMIC DNA]</scope>
    <source>
        <strain evidence="2">CAK8W</strain>
    </source>
</reference>
<sequence>MKKSMDYAKRMKFVLTTNSKAFFFSEKKRVQFENPTLVNVLKSTVASFTRFNEETYADFETYSLIFVQNLMSVDRTIKTGFHDFDWEIKSETKPILGFEARKAIGTYYNLIWDTTTDVEAWFIPAIPLRSGPDIYMGLPGLVVEVRLPKVIVTATLIEEKEKVSIEKPDEATAMSQEEYEDYVSSSKKQLESLNRDYNSSYSI</sequence>
<evidence type="ECO:0000313" key="2">
    <source>
        <dbReference type="Proteomes" id="UP001199314"/>
    </source>
</evidence>
<dbReference type="EMBL" id="JAIQZE010000010">
    <property type="protein sequence ID" value="MBZ9779248.1"/>
    <property type="molecule type" value="Genomic_DNA"/>
</dbReference>
<gene>
    <name evidence="1" type="ORF">LB452_09955</name>
</gene>
<dbReference type="NCBIfam" id="TIGR01200">
    <property type="entry name" value="GLPGLI"/>
    <property type="match status" value="1"/>
</dbReference>
<organism evidence="1 2">
    <name type="scientific">Psychroflexus longus</name>
    <dbReference type="NCBI Taxonomy" id="2873596"/>
    <lineage>
        <taxon>Bacteria</taxon>
        <taxon>Pseudomonadati</taxon>
        <taxon>Bacteroidota</taxon>
        <taxon>Flavobacteriia</taxon>
        <taxon>Flavobacteriales</taxon>
        <taxon>Flavobacteriaceae</taxon>
        <taxon>Psychroflexus</taxon>
    </lineage>
</organism>